<dbReference type="PANTHER" id="PTHR20958">
    <property type="entry name" value="GLYCINE N-ACYLTRANSFERASE-LIKE PROTEIN"/>
    <property type="match status" value="1"/>
</dbReference>
<evidence type="ECO:0000313" key="1">
    <source>
        <dbReference type="EMBL" id="KAJ6026998.1"/>
    </source>
</evidence>
<accession>A0AAD6N3K3</accession>
<dbReference type="EMBL" id="JAQJZL010000015">
    <property type="protein sequence ID" value="KAJ6026998.1"/>
    <property type="molecule type" value="Genomic_DNA"/>
</dbReference>
<comment type="caution">
    <text evidence="1">The sequence shown here is derived from an EMBL/GenBank/DDBJ whole genome shotgun (WGS) entry which is preliminary data.</text>
</comment>
<gene>
    <name evidence="1" type="ORF">N7460_011815</name>
</gene>
<dbReference type="InterPro" id="IPR016181">
    <property type="entry name" value="Acyl_CoA_acyltransferase"/>
</dbReference>
<reference evidence="1" key="2">
    <citation type="submission" date="2023-01" db="EMBL/GenBank/DDBJ databases">
        <authorList>
            <person name="Petersen C."/>
        </authorList>
    </citation>
    <scope>NUCLEOTIDE SEQUENCE</scope>
    <source>
        <strain evidence="1">IBT 15450</strain>
    </source>
</reference>
<dbReference type="Gene3D" id="3.40.630.30">
    <property type="match status" value="1"/>
</dbReference>
<keyword evidence="2" id="KW-1185">Reference proteome</keyword>
<dbReference type="PANTHER" id="PTHR20958:SF6">
    <property type="entry name" value="GLYCINE N-ACYLTRANSFERASE-LIKE PROTEIN"/>
    <property type="match status" value="1"/>
</dbReference>
<evidence type="ECO:0008006" key="3">
    <source>
        <dbReference type="Google" id="ProtNLM"/>
    </source>
</evidence>
<dbReference type="InterPro" id="IPR053225">
    <property type="entry name" value="Acyl-CoA_N-acyltransferase"/>
</dbReference>
<sequence length="439" mass="47452">MESCTFYEHDAAAIVPILVSQLPYSTTLLRRIQHGNAYPSPTAKVLATFPPSSTPDPKKPWLAARVDLFLGRETQMHIYSSLEAEHTSIDPIDAVSSSAAQINSLAASPESNSIVYCLSASQPVRDLARAQLLALLSYVKTHLLSPYLSSLGGDPASATPADVDVDRDNAETRVASAVSDSANANAHANKGVPLIPAPDPQAFLIGSLHTGLFSLLQRSGKYTADDSLPNIRIHRFDNPPYHKYFFRRSEFAPADGSGPGSVADRDLFAGLSLPPGYRFRDRRGRVGVLDVHLDLVQSRTHIPRSRRQLSSMPGMALYCDSDSDSDSKDNENESGDEMPIAWGFLGVDGALATLHVEPEHRGRGLALLLSKAVMRHGMVADGVFGAGTIQPGNTLARDQVGEWTHTEVAGYNKASRRVMEKIGGKVLTTVTWTVVELCD</sequence>
<organism evidence="1 2">
    <name type="scientific">Penicillium canescens</name>
    <dbReference type="NCBI Taxonomy" id="5083"/>
    <lineage>
        <taxon>Eukaryota</taxon>
        <taxon>Fungi</taxon>
        <taxon>Dikarya</taxon>
        <taxon>Ascomycota</taxon>
        <taxon>Pezizomycotina</taxon>
        <taxon>Eurotiomycetes</taxon>
        <taxon>Eurotiomycetidae</taxon>
        <taxon>Eurotiales</taxon>
        <taxon>Aspergillaceae</taxon>
        <taxon>Penicillium</taxon>
    </lineage>
</organism>
<evidence type="ECO:0000313" key="2">
    <source>
        <dbReference type="Proteomes" id="UP001219568"/>
    </source>
</evidence>
<name>A0AAD6N3K3_PENCN</name>
<dbReference type="AlphaFoldDB" id="A0AAD6N3K3"/>
<dbReference type="SUPFAM" id="SSF55729">
    <property type="entry name" value="Acyl-CoA N-acyltransferases (Nat)"/>
    <property type="match status" value="1"/>
</dbReference>
<dbReference type="Proteomes" id="UP001219568">
    <property type="component" value="Unassembled WGS sequence"/>
</dbReference>
<reference evidence="1" key="1">
    <citation type="journal article" date="2023" name="IMA Fungus">
        <title>Comparative genomic study of the Penicillium genus elucidates a diverse pangenome and 15 lateral gene transfer events.</title>
        <authorList>
            <person name="Petersen C."/>
            <person name="Sorensen T."/>
            <person name="Nielsen M.R."/>
            <person name="Sondergaard T.E."/>
            <person name="Sorensen J.L."/>
            <person name="Fitzpatrick D.A."/>
            <person name="Frisvad J.C."/>
            <person name="Nielsen K.L."/>
        </authorList>
    </citation>
    <scope>NUCLEOTIDE SEQUENCE</scope>
    <source>
        <strain evidence="1">IBT 15450</strain>
    </source>
</reference>
<protein>
    <recommendedName>
        <fullName evidence="3">FR47-like domain-containing protein</fullName>
    </recommendedName>
</protein>
<proteinExistence type="predicted"/>